<comment type="caution">
    <text evidence="1">The sequence shown here is derived from an EMBL/GenBank/DDBJ whole genome shotgun (WGS) entry which is preliminary data.</text>
</comment>
<gene>
    <name evidence="1" type="ORF">EZS28_009030</name>
</gene>
<protein>
    <submittedName>
        <fullName evidence="1">Uncharacterized protein</fullName>
    </submittedName>
</protein>
<dbReference type="AlphaFoldDB" id="A0A5J4WKH3"/>
<feature type="non-terminal residue" evidence="1">
    <location>
        <position position="67"/>
    </location>
</feature>
<organism evidence="1 2">
    <name type="scientific">Streblomastix strix</name>
    <dbReference type="NCBI Taxonomy" id="222440"/>
    <lineage>
        <taxon>Eukaryota</taxon>
        <taxon>Metamonada</taxon>
        <taxon>Preaxostyla</taxon>
        <taxon>Oxymonadida</taxon>
        <taxon>Streblomastigidae</taxon>
        <taxon>Streblomastix</taxon>
    </lineage>
</organism>
<dbReference type="EMBL" id="SNRW01001683">
    <property type="protein sequence ID" value="KAA6395440.1"/>
    <property type="molecule type" value="Genomic_DNA"/>
</dbReference>
<sequence length="67" mass="7901">MIVAPLRPGQIWQIELINQNRQPLMLGWSKKVLETGISFEYKNPKLLPGKIGCFMMNRRPEKEQYNQ</sequence>
<reference evidence="1 2" key="1">
    <citation type="submission" date="2019-03" db="EMBL/GenBank/DDBJ databases">
        <title>Single cell metagenomics reveals metabolic interactions within the superorganism composed of flagellate Streblomastix strix and complex community of Bacteroidetes bacteria on its surface.</title>
        <authorList>
            <person name="Treitli S.C."/>
            <person name="Kolisko M."/>
            <person name="Husnik F."/>
            <person name="Keeling P."/>
            <person name="Hampl V."/>
        </authorList>
    </citation>
    <scope>NUCLEOTIDE SEQUENCE [LARGE SCALE GENOMIC DNA]</scope>
    <source>
        <strain evidence="1">ST1C</strain>
    </source>
</reference>
<name>A0A5J4WKH3_9EUKA</name>
<accession>A0A5J4WKH3</accession>
<evidence type="ECO:0000313" key="1">
    <source>
        <dbReference type="EMBL" id="KAA6395440.1"/>
    </source>
</evidence>
<proteinExistence type="predicted"/>
<dbReference type="Proteomes" id="UP000324800">
    <property type="component" value="Unassembled WGS sequence"/>
</dbReference>
<evidence type="ECO:0000313" key="2">
    <source>
        <dbReference type="Proteomes" id="UP000324800"/>
    </source>
</evidence>